<name>A0A812AZ36_ACAPH</name>
<sequence>MPVDIQKFAAEKRLPHDGFTSFHIALPLQKDATGHLSPFHSKRLKTNSNEDLILHLPFEKETMILQLQTGFSVLHSTTSVSLANGDKEEMISKGPFPNCYISGHVVSHDGIASFSHCGDGLSYNVLPPCKKYSSLVRYTNKKLFLGMYLSPDETCEARHGLGYRYRFYPDLGPCMYHSCTYMMNGLKYGTMKVHRYGMAGLYCGYHKICLLSLKYVIANVLEIPAFASNIVIQFNFTNEEEAFLMLWSKDDIAILDPHLNTTKTLQNPVQFAKAHWDYDTKWFLVSDGPIGQPVKIKVMVGGNTTSRSLIYNYSLPIVPGQLFI</sequence>
<dbReference type="OrthoDB" id="10625941at2759"/>
<gene>
    <name evidence="1" type="ORF">SPHA_7721</name>
</gene>
<protein>
    <submittedName>
        <fullName evidence="1">Uncharacterized protein</fullName>
    </submittedName>
</protein>
<keyword evidence="2" id="KW-1185">Reference proteome</keyword>
<dbReference type="EMBL" id="CAHIKZ030000248">
    <property type="protein sequence ID" value="CAE1163554.1"/>
    <property type="molecule type" value="Genomic_DNA"/>
</dbReference>
<evidence type="ECO:0000313" key="1">
    <source>
        <dbReference type="EMBL" id="CAE1163554.1"/>
    </source>
</evidence>
<comment type="caution">
    <text evidence="1">The sequence shown here is derived from an EMBL/GenBank/DDBJ whole genome shotgun (WGS) entry which is preliminary data.</text>
</comment>
<accession>A0A812AZ36</accession>
<proteinExistence type="predicted"/>
<reference evidence="1" key="1">
    <citation type="submission" date="2021-01" db="EMBL/GenBank/DDBJ databases">
        <authorList>
            <person name="Li R."/>
            <person name="Bekaert M."/>
        </authorList>
    </citation>
    <scope>NUCLEOTIDE SEQUENCE</scope>
    <source>
        <strain evidence="1">Farmed</strain>
    </source>
</reference>
<dbReference type="Proteomes" id="UP000597762">
    <property type="component" value="Unassembled WGS sequence"/>
</dbReference>
<organism evidence="1 2">
    <name type="scientific">Acanthosepion pharaonis</name>
    <name type="common">Pharaoh cuttlefish</name>
    <name type="synonym">Sepia pharaonis</name>
    <dbReference type="NCBI Taxonomy" id="158019"/>
    <lineage>
        <taxon>Eukaryota</taxon>
        <taxon>Metazoa</taxon>
        <taxon>Spiralia</taxon>
        <taxon>Lophotrochozoa</taxon>
        <taxon>Mollusca</taxon>
        <taxon>Cephalopoda</taxon>
        <taxon>Coleoidea</taxon>
        <taxon>Decapodiformes</taxon>
        <taxon>Sepiida</taxon>
        <taxon>Sepiina</taxon>
        <taxon>Sepiidae</taxon>
        <taxon>Acanthosepion</taxon>
    </lineage>
</organism>
<evidence type="ECO:0000313" key="2">
    <source>
        <dbReference type="Proteomes" id="UP000597762"/>
    </source>
</evidence>
<dbReference type="AlphaFoldDB" id="A0A812AZ36"/>